<proteinExistence type="predicted"/>
<dbReference type="Proteomes" id="UP000425817">
    <property type="component" value="Chromosome"/>
</dbReference>
<dbReference type="EMBL" id="CP046622">
    <property type="protein sequence ID" value="QGW83168.1"/>
    <property type="molecule type" value="Genomic_DNA"/>
</dbReference>
<keyword evidence="1 2" id="KW-0238">DNA-binding</keyword>
<dbReference type="PANTHER" id="PTHR30055:SF223">
    <property type="entry name" value="HTH-TYPE TRANSCRIPTIONAL REGULATOR UIDR"/>
    <property type="match status" value="1"/>
</dbReference>
<feature type="compositionally biased region" description="Basic and acidic residues" evidence="3">
    <location>
        <begin position="1"/>
        <end position="10"/>
    </location>
</feature>
<accession>A0A6I6HJW6</accession>
<feature type="region of interest" description="Disordered" evidence="3">
    <location>
        <begin position="1"/>
        <end position="25"/>
    </location>
</feature>
<feature type="domain" description="HTH tetR-type" evidence="4">
    <location>
        <begin position="27"/>
        <end position="87"/>
    </location>
</feature>
<evidence type="ECO:0000313" key="5">
    <source>
        <dbReference type="EMBL" id="QGW83168.1"/>
    </source>
</evidence>
<organism evidence="5 6">
    <name type="scientific">Variovorax paradoxus</name>
    <dbReference type="NCBI Taxonomy" id="34073"/>
    <lineage>
        <taxon>Bacteria</taxon>
        <taxon>Pseudomonadati</taxon>
        <taxon>Pseudomonadota</taxon>
        <taxon>Betaproteobacteria</taxon>
        <taxon>Burkholderiales</taxon>
        <taxon>Comamonadaceae</taxon>
        <taxon>Variovorax</taxon>
    </lineage>
</organism>
<name>A0A6I6HJW6_VARPD</name>
<dbReference type="GO" id="GO:0003700">
    <property type="term" value="F:DNA-binding transcription factor activity"/>
    <property type="evidence" value="ECO:0007669"/>
    <property type="project" value="TreeGrafter"/>
</dbReference>
<evidence type="ECO:0000256" key="3">
    <source>
        <dbReference type="SAM" id="MobiDB-lite"/>
    </source>
</evidence>
<dbReference type="PRINTS" id="PR00455">
    <property type="entry name" value="HTHTETR"/>
</dbReference>
<dbReference type="InterPro" id="IPR001647">
    <property type="entry name" value="HTH_TetR"/>
</dbReference>
<dbReference type="RefSeq" id="WP_157614586.1">
    <property type="nucleotide sequence ID" value="NZ_CP046622.1"/>
</dbReference>
<dbReference type="SUPFAM" id="SSF46689">
    <property type="entry name" value="Homeodomain-like"/>
    <property type="match status" value="1"/>
</dbReference>
<evidence type="ECO:0000256" key="2">
    <source>
        <dbReference type="PROSITE-ProRule" id="PRU00335"/>
    </source>
</evidence>
<evidence type="ECO:0000256" key="1">
    <source>
        <dbReference type="ARBA" id="ARBA00023125"/>
    </source>
</evidence>
<dbReference type="PROSITE" id="PS50977">
    <property type="entry name" value="HTH_TETR_2"/>
    <property type="match status" value="1"/>
</dbReference>
<protein>
    <submittedName>
        <fullName evidence="5">TetR family transcriptional regulator</fullName>
    </submittedName>
</protein>
<gene>
    <name evidence="5" type="ORF">GOQ09_16990</name>
</gene>
<dbReference type="Gene3D" id="1.10.357.10">
    <property type="entry name" value="Tetracycline Repressor, domain 2"/>
    <property type="match status" value="1"/>
</dbReference>
<reference evidence="5 6" key="1">
    <citation type="submission" date="2019-12" db="EMBL/GenBank/DDBJ databases">
        <title>Hybrid Genome Assemblies of two High G+C Isolates from Undergraduate Microbiology Courses.</title>
        <authorList>
            <person name="Ne Ville C.J."/>
            <person name="Enright D."/>
            <person name="Hernandez I."/>
            <person name="Dodsworth J."/>
            <person name="Orwin P.M."/>
        </authorList>
    </citation>
    <scope>NUCLEOTIDE SEQUENCE [LARGE SCALE GENOMIC DNA]</scope>
    <source>
        <strain evidence="5 6">CSUSB</strain>
    </source>
</reference>
<dbReference type="PANTHER" id="PTHR30055">
    <property type="entry name" value="HTH-TYPE TRANSCRIPTIONAL REGULATOR RUTR"/>
    <property type="match status" value="1"/>
</dbReference>
<dbReference type="AlphaFoldDB" id="A0A6I6HJW6"/>
<dbReference type="GO" id="GO:0000976">
    <property type="term" value="F:transcription cis-regulatory region binding"/>
    <property type="evidence" value="ECO:0007669"/>
    <property type="project" value="TreeGrafter"/>
</dbReference>
<sequence>MPKHGVKEARATSADTGEPKRRRLSRQDRYRQLIEVAWRIVRESGTDVLTLGSLAEQAGIAKPVVYDHFATRNRLLAALYGEFDMQQNALIDAAIENSEPSLAGRASVIAGSYVDCVLAQGRELPGVSAALAGSPELESLKRESEAAFLQKCRALLAPFAPGKDIGVAGLRAMLGAAEALSYAAAMDEISASQAKEELLETILGMVSRQQRPASRRPASRPVS</sequence>
<evidence type="ECO:0000259" key="4">
    <source>
        <dbReference type="PROSITE" id="PS50977"/>
    </source>
</evidence>
<dbReference type="InterPro" id="IPR009057">
    <property type="entry name" value="Homeodomain-like_sf"/>
</dbReference>
<feature type="DNA-binding region" description="H-T-H motif" evidence="2">
    <location>
        <begin position="50"/>
        <end position="69"/>
    </location>
</feature>
<dbReference type="InterPro" id="IPR050109">
    <property type="entry name" value="HTH-type_TetR-like_transc_reg"/>
</dbReference>
<evidence type="ECO:0000313" key="6">
    <source>
        <dbReference type="Proteomes" id="UP000425817"/>
    </source>
</evidence>
<dbReference type="Pfam" id="PF00440">
    <property type="entry name" value="TetR_N"/>
    <property type="match status" value="1"/>
</dbReference>
<dbReference type="OrthoDB" id="70491at2"/>